<keyword evidence="3" id="KW-1185">Reference proteome</keyword>
<dbReference type="EMBL" id="QGGM01000011">
    <property type="protein sequence ID" value="PWK09530.1"/>
    <property type="molecule type" value="Genomic_DNA"/>
</dbReference>
<feature type="transmembrane region" description="Helical" evidence="1">
    <location>
        <begin position="96"/>
        <end position="113"/>
    </location>
</feature>
<feature type="transmembrane region" description="Helical" evidence="1">
    <location>
        <begin position="6"/>
        <end position="24"/>
    </location>
</feature>
<protein>
    <submittedName>
        <fullName evidence="2">Putative membrane protein SirB2</fullName>
    </submittedName>
</protein>
<dbReference type="RefSeq" id="WP_109591781.1">
    <property type="nucleotide sequence ID" value="NZ_CAJGZY010000012.1"/>
</dbReference>
<comment type="caution">
    <text evidence="2">The sequence shown here is derived from an EMBL/GenBank/DDBJ whole genome shotgun (WGS) entry which is preliminary data.</text>
</comment>
<accession>A0A2V1ZPM3</accession>
<feature type="transmembrane region" description="Helical" evidence="1">
    <location>
        <begin position="63"/>
        <end position="84"/>
    </location>
</feature>
<dbReference type="AlphaFoldDB" id="A0A2V1ZPM3"/>
<proteinExistence type="predicted"/>
<keyword evidence="1" id="KW-1133">Transmembrane helix</keyword>
<dbReference type="GeneID" id="60255690"/>
<reference evidence="2 3" key="1">
    <citation type="submission" date="2018-05" db="EMBL/GenBank/DDBJ databases">
        <title>Genomic Encyclopedia of Type Strains, Phase IV (KMG-IV): sequencing the most valuable type-strain genomes for metagenomic binning, comparative biology and taxonomic classification.</title>
        <authorList>
            <person name="Goeker M."/>
        </authorList>
    </citation>
    <scope>NUCLEOTIDE SEQUENCE [LARGE SCALE GENOMIC DNA]</scope>
    <source>
        <strain evidence="2 3">DSM 7229</strain>
    </source>
</reference>
<dbReference type="InterPro" id="IPR007360">
    <property type="entry name" value="SirB"/>
</dbReference>
<keyword evidence="1" id="KW-0812">Transmembrane</keyword>
<evidence type="ECO:0000313" key="3">
    <source>
        <dbReference type="Proteomes" id="UP000245655"/>
    </source>
</evidence>
<sequence length="119" mass="12844">MKHLHMLMAVLLIALFLYQSYLVLSSNKQAPRVVKISSHILYTLIIVSGAVMLMQLMSANAPIQWVFAKVILLVAAISASIKAFNNNATSSQRKTGILIAGAAYVGIVVLAFAKPGNLF</sequence>
<keyword evidence="1" id="KW-0472">Membrane</keyword>
<dbReference type="PIRSF" id="PIRSF005610">
    <property type="entry name" value="SirB"/>
    <property type="match status" value="1"/>
</dbReference>
<name>A0A2V1ZPM3_PSYIM</name>
<evidence type="ECO:0000256" key="1">
    <source>
        <dbReference type="SAM" id="Phobius"/>
    </source>
</evidence>
<organism evidence="2 3">
    <name type="scientific">Psychrobacter immobilis</name>
    <dbReference type="NCBI Taxonomy" id="498"/>
    <lineage>
        <taxon>Bacteria</taxon>
        <taxon>Pseudomonadati</taxon>
        <taxon>Pseudomonadota</taxon>
        <taxon>Gammaproteobacteria</taxon>
        <taxon>Moraxellales</taxon>
        <taxon>Moraxellaceae</taxon>
        <taxon>Psychrobacter</taxon>
    </lineage>
</organism>
<dbReference type="Pfam" id="PF04247">
    <property type="entry name" value="SirB"/>
    <property type="match status" value="1"/>
</dbReference>
<evidence type="ECO:0000313" key="2">
    <source>
        <dbReference type="EMBL" id="PWK09530.1"/>
    </source>
</evidence>
<feature type="transmembrane region" description="Helical" evidence="1">
    <location>
        <begin position="36"/>
        <end position="57"/>
    </location>
</feature>
<gene>
    <name evidence="2" type="ORF">C8D84_11166</name>
</gene>
<dbReference type="Proteomes" id="UP000245655">
    <property type="component" value="Unassembled WGS sequence"/>
</dbReference>